<dbReference type="Proteomes" id="UP001378592">
    <property type="component" value="Unassembled WGS sequence"/>
</dbReference>
<reference evidence="1 2" key="1">
    <citation type="submission" date="2024-03" db="EMBL/GenBank/DDBJ databases">
        <title>The genome assembly and annotation of the cricket Gryllus longicercus Weissman &amp; Gray.</title>
        <authorList>
            <person name="Szrajer S."/>
            <person name="Gray D."/>
            <person name="Ylla G."/>
        </authorList>
    </citation>
    <scope>NUCLEOTIDE SEQUENCE [LARGE SCALE GENOMIC DNA]</scope>
    <source>
        <strain evidence="1">DAG 2021-001</strain>
        <tissue evidence="1">Whole body minus gut</tissue>
    </source>
</reference>
<evidence type="ECO:0000313" key="1">
    <source>
        <dbReference type="EMBL" id="KAK7792688.1"/>
    </source>
</evidence>
<evidence type="ECO:0000313" key="2">
    <source>
        <dbReference type="Proteomes" id="UP001378592"/>
    </source>
</evidence>
<keyword evidence="2" id="KW-1185">Reference proteome</keyword>
<protein>
    <submittedName>
        <fullName evidence="1">Uncharacterized protein</fullName>
    </submittedName>
</protein>
<comment type="caution">
    <text evidence="1">The sequence shown here is derived from an EMBL/GenBank/DDBJ whole genome shotgun (WGS) entry which is preliminary data.</text>
</comment>
<sequence>MIFEVENCDYMSEKSLNRSMYITNVSYRPLSKLTMIFHLQFFIKGAEFQSLKKYKKANATNSQRETMKVSQNLTLFTIKIQLHCINAHIGSKQIWLLRLTTRESVNKTSV</sequence>
<dbReference type="AlphaFoldDB" id="A0AAN9V6V1"/>
<proteinExistence type="predicted"/>
<gene>
    <name evidence="1" type="ORF">R5R35_007286</name>
</gene>
<accession>A0AAN9V6V1</accession>
<dbReference type="EMBL" id="JAZDUA010000433">
    <property type="protein sequence ID" value="KAK7792688.1"/>
    <property type="molecule type" value="Genomic_DNA"/>
</dbReference>
<name>A0AAN9V6V1_9ORTH</name>
<organism evidence="1 2">
    <name type="scientific">Gryllus longicercus</name>
    <dbReference type="NCBI Taxonomy" id="2509291"/>
    <lineage>
        <taxon>Eukaryota</taxon>
        <taxon>Metazoa</taxon>
        <taxon>Ecdysozoa</taxon>
        <taxon>Arthropoda</taxon>
        <taxon>Hexapoda</taxon>
        <taxon>Insecta</taxon>
        <taxon>Pterygota</taxon>
        <taxon>Neoptera</taxon>
        <taxon>Polyneoptera</taxon>
        <taxon>Orthoptera</taxon>
        <taxon>Ensifera</taxon>
        <taxon>Gryllidea</taxon>
        <taxon>Grylloidea</taxon>
        <taxon>Gryllidae</taxon>
        <taxon>Gryllinae</taxon>
        <taxon>Gryllus</taxon>
    </lineage>
</organism>